<organism evidence="6 7">
    <name type="scientific">Blastocystis sp. subtype 1 (strain ATCC 50177 / NandII)</name>
    <dbReference type="NCBI Taxonomy" id="478820"/>
    <lineage>
        <taxon>Eukaryota</taxon>
        <taxon>Sar</taxon>
        <taxon>Stramenopiles</taxon>
        <taxon>Bigyra</taxon>
        <taxon>Opalozoa</taxon>
        <taxon>Opalinata</taxon>
        <taxon>Blastocystidae</taxon>
        <taxon>Blastocystis</taxon>
    </lineage>
</organism>
<evidence type="ECO:0000256" key="1">
    <source>
        <dbReference type="ARBA" id="ARBA00008455"/>
    </source>
</evidence>
<comment type="similarity">
    <text evidence="1">Belongs to the peptidase C1 family.</text>
</comment>
<feature type="chain" id="PRO_5018555800" evidence="4">
    <location>
        <begin position="25"/>
        <end position="590"/>
    </location>
</feature>
<dbReference type="AlphaFoldDB" id="A0A196SDP8"/>
<dbReference type="SMART" id="SM00645">
    <property type="entry name" value="Pept_C1"/>
    <property type="match status" value="2"/>
</dbReference>
<dbReference type="Proteomes" id="UP000078348">
    <property type="component" value="Unassembled WGS sequence"/>
</dbReference>
<dbReference type="SUPFAM" id="SSF54001">
    <property type="entry name" value="Cysteine proteinases"/>
    <property type="match status" value="2"/>
</dbReference>
<keyword evidence="6" id="KW-0378">Hydrolase</keyword>
<feature type="domain" description="Peptidase C1A papain C-terminal" evidence="5">
    <location>
        <begin position="46"/>
        <end position="276"/>
    </location>
</feature>
<dbReference type="InterPro" id="IPR038765">
    <property type="entry name" value="Papain-like_cys_pep_sf"/>
</dbReference>
<dbReference type="STRING" id="478820.A0A196SDP8"/>
<evidence type="ECO:0000256" key="2">
    <source>
        <dbReference type="ARBA" id="ARBA00023145"/>
    </source>
</evidence>
<evidence type="ECO:0000313" key="6">
    <source>
        <dbReference type="EMBL" id="OAO14441.1"/>
    </source>
</evidence>
<sequence>MLAWGKANCVVLFCANCITIGGDGEHEHTVLGVSTWPKRKDEDILFPRYFDLRNIDGFNYVSPLRNQDIPTYCDSSWAIAATAVVADRMRLRTYGAWPTKQLAAQVLINCDYDSYGCSGGTPTSAYYYMKYTGIPDESCLPLTGTQERCEDVNICRSCEESGSCYPVRDYTTYKVADYGRLAGEKAMMAEIYQSGTISCRINVNRAFTNYQKGIFSQDGLSLYTHYITIVGWGEEDGVKYWIVRNTWGSYWGEQGYARVLRGSGVMGIESDCSWGEPLLSGLNSVNNTATSPASSRTSSTGSRTSSTASRVTSTGSRTAGKRARESFSSCGYPTDWTVIKPVIRSPLPASYVNVSALPASFDIRFLRGRNYATPEKNERSPLFCNACWAQATTSALSDRLNLRRKGAWPMFLASSQALLNCVGNGCGGGDPGDVYRHAYLNGIPDTTCQTYEGEQKACQPLGTCMDCGRDGDCWGVSEYRRLFVSEYGEVSGVDAMKAEIHERGPITCFMVMTKEFMEYEGGVFVEHDHHYKGGHIVEVTGWGVTEAGQPYWIVRNNWGENWGENGWVRVNMGGSNLMIETSCSWGVPFV</sequence>
<evidence type="ECO:0000256" key="3">
    <source>
        <dbReference type="SAM" id="MobiDB-lite"/>
    </source>
</evidence>
<evidence type="ECO:0000313" key="7">
    <source>
        <dbReference type="Proteomes" id="UP000078348"/>
    </source>
</evidence>
<evidence type="ECO:0000259" key="5">
    <source>
        <dbReference type="SMART" id="SM00645"/>
    </source>
</evidence>
<comment type="caution">
    <text evidence="6">The sequence shown here is derived from an EMBL/GenBank/DDBJ whole genome shotgun (WGS) entry which is preliminary data.</text>
</comment>
<reference evidence="6 7" key="1">
    <citation type="submission" date="2016-05" db="EMBL/GenBank/DDBJ databases">
        <title>Nuclear genome of Blastocystis sp. subtype 1 NandII.</title>
        <authorList>
            <person name="Gentekaki E."/>
            <person name="Curtis B."/>
            <person name="Stairs C."/>
            <person name="Eme L."/>
            <person name="Herman E."/>
            <person name="Klimes V."/>
            <person name="Arias M.C."/>
            <person name="Elias M."/>
            <person name="Hilliou F."/>
            <person name="Klute M."/>
            <person name="Malik S.-B."/>
            <person name="Pightling A."/>
            <person name="Rachubinski R."/>
            <person name="Salas D."/>
            <person name="Schlacht A."/>
            <person name="Suga H."/>
            <person name="Archibald J."/>
            <person name="Ball S.G."/>
            <person name="Clark G."/>
            <person name="Dacks J."/>
            <person name="Van Der Giezen M."/>
            <person name="Tsaousis A."/>
            <person name="Roger A."/>
        </authorList>
    </citation>
    <scope>NUCLEOTIDE SEQUENCE [LARGE SCALE GENOMIC DNA]</scope>
    <source>
        <strain evidence="7">ATCC 50177 / NandII</strain>
    </source>
</reference>
<dbReference type="EMBL" id="LXWW01000238">
    <property type="protein sequence ID" value="OAO14441.1"/>
    <property type="molecule type" value="Genomic_DNA"/>
</dbReference>
<dbReference type="PANTHER" id="PTHR12411">
    <property type="entry name" value="CYSTEINE PROTEASE FAMILY C1-RELATED"/>
    <property type="match status" value="1"/>
</dbReference>
<protein>
    <submittedName>
        <fullName evidence="6">Cysteine protease</fullName>
    </submittedName>
</protein>
<dbReference type="InterPro" id="IPR013128">
    <property type="entry name" value="Peptidase_C1A"/>
</dbReference>
<accession>A0A196SDP8</accession>
<dbReference type="GO" id="GO:0006508">
    <property type="term" value="P:proteolysis"/>
    <property type="evidence" value="ECO:0007669"/>
    <property type="project" value="UniProtKB-KW"/>
</dbReference>
<dbReference type="InterPro" id="IPR000668">
    <property type="entry name" value="Peptidase_C1A_C"/>
</dbReference>
<feature type="compositionally biased region" description="Low complexity" evidence="3">
    <location>
        <begin position="288"/>
        <end position="318"/>
    </location>
</feature>
<keyword evidence="2" id="KW-0865">Zymogen</keyword>
<feature type="region of interest" description="Disordered" evidence="3">
    <location>
        <begin position="285"/>
        <end position="322"/>
    </location>
</feature>
<keyword evidence="7" id="KW-1185">Reference proteome</keyword>
<dbReference type="Gene3D" id="3.90.70.10">
    <property type="entry name" value="Cysteine proteinases"/>
    <property type="match status" value="2"/>
</dbReference>
<keyword evidence="4" id="KW-0732">Signal</keyword>
<gene>
    <name evidence="6" type="ORF">AV274_3744</name>
</gene>
<name>A0A196SDP8_BLAHN</name>
<dbReference type="OrthoDB" id="190265at2759"/>
<dbReference type="Pfam" id="PF00112">
    <property type="entry name" value="Peptidase_C1"/>
    <property type="match status" value="2"/>
</dbReference>
<feature type="signal peptide" evidence="4">
    <location>
        <begin position="1"/>
        <end position="24"/>
    </location>
</feature>
<feature type="domain" description="Peptidase C1A papain C-terminal" evidence="5">
    <location>
        <begin position="357"/>
        <end position="587"/>
    </location>
</feature>
<evidence type="ECO:0000256" key="4">
    <source>
        <dbReference type="SAM" id="SignalP"/>
    </source>
</evidence>
<dbReference type="GO" id="GO:0008234">
    <property type="term" value="F:cysteine-type peptidase activity"/>
    <property type="evidence" value="ECO:0007669"/>
    <property type="project" value="InterPro"/>
</dbReference>
<proteinExistence type="inferred from homology"/>
<keyword evidence="6" id="KW-0645">Protease</keyword>